<dbReference type="Pfam" id="PF11127">
    <property type="entry name" value="YgaP-like_TM"/>
    <property type="match status" value="1"/>
</dbReference>
<keyword evidence="2" id="KW-1133">Transmembrane helix</keyword>
<organism evidence="3 4">
    <name type="scientific">Brevibacillus laterosporus</name>
    <name type="common">Bacillus laterosporus</name>
    <dbReference type="NCBI Taxonomy" id="1465"/>
    <lineage>
        <taxon>Bacteria</taxon>
        <taxon>Bacillati</taxon>
        <taxon>Bacillota</taxon>
        <taxon>Bacilli</taxon>
        <taxon>Bacillales</taxon>
        <taxon>Paenibacillaceae</taxon>
        <taxon>Brevibacillus</taxon>
    </lineage>
</organism>
<dbReference type="AlphaFoldDB" id="A0A502I863"/>
<evidence type="ECO:0000313" key="4">
    <source>
        <dbReference type="Proteomes" id="UP000319432"/>
    </source>
</evidence>
<keyword evidence="2" id="KW-0812">Transmembrane</keyword>
<evidence type="ECO:0000256" key="1">
    <source>
        <dbReference type="SAM" id="MobiDB-lite"/>
    </source>
</evidence>
<dbReference type="Proteomes" id="UP000319432">
    <property type="component" value="Chromosome"/>
</dbReference>
<evidence type="ECO:0000313" key="3">
    <source>
        <dbReference type="EMBL" id="QDX92412.1"/>
    </source>
</evidence>
<gene>
    <name evidence="3" type="ORF">EEL30_08770</name>
</gene>
<evidence type="ECO:0000256" key="2">
    <source>
        <dbReference type="SAM" id="Phobius"/>
    </source>
</evidence>
<feature type="compositionally biased region" description="Polar residues" evidence="1">
    <location>
        <begin position="145"/>
        <end position="154"/>
    </location>
</feature>
<accession>A0A502I863</accession>
<proteinExistence type="predicted"/>
<protein>
    <submittedName>
        <fullName evidence="3">DUF2892 domain-containing protein</fullName>
    </submittedName>
</protein>
<keyword evidence="2" id="KW-0472">Membrane</keyword>
<feature type="transmembrane region" description="Helical" evidence="2">
    <location>
        <begin position="12"/>
        <end position="30"/>
    </location>
</feature>
<dbReference type="InterPro" id="IPR021309">
    <property type="entry name" value="YgaP-like_TM"/>
</dbReference>
<feature type="compositionally biased region" description="Polar residues" evidence="1">
    <location>
        <begin position="115"/>
        <end position="124"/>
    </location>
</feature>
<sequence>MSMKKNVGTVDAFIRITVGLVGFGCAISKMSTYRYGRKPYGLLLLLSAMRVAEGITRFCPILFAFGISTRKEDLVRQAMDKFIPTGLSLYNKTREAASSMTKRTTKHTSSEQEHVNTQNEQSPSPHAENEHEEEIARKAFESFVKSDQSNQKQSTHQEKSHQKSSGNHTTE</sequence>
<dbReference type="OrthoDB" id="5405951at2"/>
<name>A0A502I863_BRELA</name>
<feature type="region of interest" description="Disordered" evidence="1">
    <location>
        <begin position="94"/>
        <end position="171"/>
    </location>
</feature>
<dbReference type="EMBL" id="CP033464">
    <property type="protein sequence ID" value="QDX92412.1"/>
    <property type="molecule type" value="Genomic_DNA"/>
</dbReference>
<keyword evidence="4" id="KW-1185">Reference proteome</keyword>
<reference evidence="3 4" key="1">
    <citation type="submission" date="2018-11" db="EMBL/GenBank/DDBJ databases">
        <title>Phylogenetic determinants of toxin gene distribution in genomes of Brevibacillus laterosporus.</title>
        <authorList>
            <person name="Glare T.R."/>
            <person name="Durrant A."/>
            <person name="Berry C."/>
            <person name="Palma L."/>
            <person name="Ormskirk M."/>
            <person name="Cox M.O."/>
        </authorList>
    </citation>
    <scope>NUCLEOTIDE SEQUENCE [LARGE SCALE GENOMIC DNA]</scope>
    <source>
        <strain evidence="3 4">1821L</strain>
    </source>
</reference>